<sequence>MEAFDVIVVGGRCAGSALAAYLARAGVRVCLLDKANFPSETPSTHVIQPRGVEILAELGVLEPVSARGAAQLTRFTLTYDDVRIDGDVDSSGSPGLNVRRTILDRQLQEAATRAGVDVRTGCRVTGVLMSCDRAVGVETADGPLSGGLVVGADGRGSVVAESVGAGKYLVKPPGRTPIWGYFAAGSQEPRLRVGIHGNRGLLASPTDSGLYMAGVTVDHQDARAFKRDRETNFRNALRVWPEVYDIVRGAEREGPLRVMANWHSYFRESAGPGWVLVGDAGQFKDFTPAQGIADALCQAKSLSKAILATSVSPTARDEALKRWWQDRDRKSYDMYWFALQMGRAGVASPLTTEVLRRVADDPSGATTLLQVLNRELPSSSLFTTRRLLAATYATLRKYPDHRRSTCTEISAAVGAEIEKRRARRLGIAG</sequence>
<dbReference type="EC" id="1.-.-.-" evidence="4"/>
<dbReference type="Pfam" id="PF01494">
    <property type="entry name" value="FAD_binding_3"/>
    <property type="match status" value="1"/>
</dbReference>
<gene>
    <name evidence="5" type="ORF">ACHIPV_22715</name>
    <name evidence="4" type="ORF">ACHIRB_17765</name>
</gene>
<evidence type="ECO:0000313" key="6">
    <source>
        <dbReference type="Proteomes" id="UP001609176"/>
    </source>
</evidence>
<dbReference type="InterPro" id="IPR036188">
    <property type="entry name" value="FAD/NAD-bd_sf"/>
</dbReference>
<evidence type="ECO:0000256" key="2">
    <source>
        <dbReference type="ARBA" id="ARBA00038396"/>
    </source>
</evidence>
<evidence type="ECO:0000313" key="4">
    <source>
        <dbReference type="EMBL" id="MFH5230406.1"/>
    </source>
</evidence>
<dbReference type="GO" id="GO:0016491">
    <property type="term" value="F:oxidoreductase activity"/>
    <property type="evidence" value="ECO:0007669"/>
    <property type="project" value="UniProtKB-KW"/>
</dbReference>
<dbReference type="Gene3D" id="3.50.50.60">
    <property type="entry name" value="FAD/NAD(P)-binding domain"/>
    <property type="match status" value="1"/>
</dbReference>
<dbReference type="EMBL" id="JBIMSP010000048">
    <property type="protein sequence ID" value="MFH5244664.1"/>
    <property type="molecule type" value="Genomic_DNA"/>
</dbReference>
<dbReference type="PANTHER" id="PTHR43747">
    <property type="entry name" value="FAD-BINDING PROTEIN"/>
    <property type="match status" value="1"/>
</dbReference>
<comment type="similarity">
    <text evidence="2">Belongs to the flavin-dependent halogenase family. Bacterial tryptophan halogenase subfamily.</text>
</comment>
<dbReference type="InterPro" id="IPR002938">
    <property type="entry name" value="FAD-bd"/>
</dbReference>
<name>A0ABW7K5S5_9NOCA</name>
<evidence type="ECO:0000256" key="1">
    <source>
        <dbReference type="ARBA" id="ARBA00023002"/>
    </source>
</evidence>
<dbReference type="PANTHER" id="PTHR43747:SF5">
    <property type="entry name" value="FAD-BINDING DOMAIN-CONTAINING PROTEIN"/>
    <property type="match status" value="1"/>
</dbReference>
<proteinExistence type="inferred from homology"/>
<dbReference type="InterPro" id="IPR050816">
    <property type="entry name" value="Flavin-dep_Halogenase_NPB"/>
</dbReference>
<keyword evidence="1 4" id="KW-0560">Oxidoreductase</keyword>
<protein>
    <submittedName>
        <fullName evidence="4">NAD(P)/FAD-dependent oxidoreductase</fullName>
        <ecNumber evidence="4">1.-.-.-</ecNumber>
    </submittedName>
</protein>
<evidence type="ECO:0000259" key="3">
    <source>
        <dbReference type="Pfam" id="PF01494"/>
    </source>
</evidence>
<reference evidence="6 7" key="1">
    <citation type="submission" date="2024-10" db="EMBL/GenBank/DDBJ databases">
        <authorList>
            <person name="Riesco R."/>
        </authorList>
    </citation>
    <scope>NUCLEOTIDE SEQUENCE [LARGE SCALE GENOMIC DNA]</scope>
    <source>
        <strain evidence="5 6">NCIMB 15448</strain>
        <strain evidence="4 7">NCIMB 15450</strain>
    </source>
</reference>
<keyword evidence="7" id="KW-1185">Reference proteome</keyword>
<feature type="domain" description="FAD-binding" evidence="3">
    <location>
        <begin position="5"/>
        <end position="328"/>
    </location>
</feature>
<evidence type="ECO:0000313" key="7">
    <source>
        <dbReference type="Proteomes" id="UP001609219"/>
    </source>
</evidence>
<dbReference type="EMBL" id="JBIMSN010000078">
    <property type="protein sequence ID" value="MFH5230406.1"/>
    <property type="molecule type" value="Genomic_DNA"/>
</dbReference>
<comment type="caution">
    <text evidence="4">The sequence shown here is derived from an EMBL/GenBank/DDBJ whole genome shotgun (WGS) entry which is preliminary data.</text>
</comment>
<dbReference type="PRINTS" id="PR00420">
    <property type="entry name" value="RNGMNOXGNASE"/>
</dbReference>
<dbReference type="Proteomes" id="UP001609219">
    <property type="component" value="Unassembled WGS sequence"/>
</dbReference>
<organism evidence="4 7">
    <name type="scientific">Antrihabitans spumae</name>
    <dbReference type="NCBI Taxonomy" id="3373370"/>
    <lineage>
        <taxon>Bacteria</taxon>
        <taxon>Bacillati</taxon>
        <taxon>Actinomycetota</taxon>
        <taxon>Actinomycetes</taxon>
        <taxon>Mycobacteriales</taxon>
        <taxon>Nocardiaceae</taxon>
        <taxon>Antrihabitans</taxon>
    </lineage>
</organism>
<dbReference type="RefSeq" id="WP_395125799.1">
    <property type="nucleotide sequence ID" value="NZ_JBIMSN010000078.1"/>
</dbReference>
<dbReference type="SUPFAM" id="SSF51905">
    <property type="entry name" value="FAD/NAD(P)-binding domain"/>
    <property type="match status" value="1"/>
</dbReference>
<accession>A0ABW7K5S5</accession>
<dbReference type="Proteomes" id="UP001609176">
    <property type="component" value="Unassembled WGS sequence"/>
</dbReference>
<evidence type="ECO:0000313" key="5">
    <source>
        <dbReference type="EMBL" id="MFH5244664.1"/>
    </source>
</evidence>